<evidence type="ECO:0000313" key="3">
    <source>
        <dbReference type="Proteomes" id="UP000322927"/>
    </source>
</evidence>
<sequence>MVLSAPLGMTTIVTAVWPTWIEGLFGLKPDGGSGETEWWIVAVLAVVTVAATALAHRDLRVVRRRMSADTP</sequence>
<proteinExistence type="predicted"/>
<protein>
    <submittedName>
        <fullName evidence="2">Uncharacterized protein</fullName>
    </submittedName>
</protein>
<keyword evidence="1" id="KW-0812">Transmembrane</keyword>
<evidence type="ECO:0000313" key="2">
    <source>
        <dbReference type="EMBL" id="QES38582.1"/>
    </source>
</evidence>
<dbReference type="AlphaFoldDB" id="A0A5P2C7E7"/>
<dbReference type="Proteomes" id="UP000322927">
    <property type="component" value="Chromosome"/>
</dbReference>
<reference evidence="2 3" key="1">
    <citation type="submission" date="2018-05" db="EMBL/GenBank/DDBJ databases">
        <title>Streptomyces venezuelae.</title>
        <authorList>
            <person name="Kim W."/>
            <person name="Lee N."/>
            <person name="Cho B.-K."/>
        </authorList>
    </citation>
    <scope>NUCLEOTIDE SEQUENCE [LARGE SCALE GENOMIC DNA]</scope>
    <source>
        <strain evidence="2 3">ATCC 14584</strain>
    </source>
</reference>
<accession>A0A5P2C7E7</accession>
<name>A0A5P2C7E7_STRVZ</name>
<dbReference type="EMBL" id="CP029192">
    <property type="protein sequence ID" value="QES38582.1"/>
    <property type="molecule type" value="Genomic_DNA"/>
</dbReference>
<feature type="transmembrane region" description="Helical" evidence="1">
    <location>
        <begin position="38"/>
        <end position="56"/>
    </location>
</feature>
<keyword evidence="1" id="KW-1133">Transmembrane helix</keyword>
<evidence type="ECO:0000256" key="1">
    <source>
        <dbReference type="SAM" id="Phobius"/>
    </source>
</evidence>
<organism evidence="2 3">
    <name type="scientific">Streptomyces venezuelae</name>
    <dbReference type="NCBI Taxonomy" id="54571"/>
    <lineage>
        <taxon>Bacteria</taxon>
        <taxon>Bacillati</taxon>
        <taxon>Actinomycetota</taxon>
        <taxon>Actinomycetes</taxon>
        <taxon>Kitasatosporales</taxon>
        <taxon>Streptomycetaceae</taxon>
        <taxon>Streptomyces</taxon>
    </lineage>
</organism>
<keyword evidence="1" id="KW-0472">Membrane</keyword>
<gene>
    <name evidence="2" type="ORF">DEJ48_38870</name>
</gene>